<reference evidence="1 2" key="1">
    <citation type="submission" date="2018-07" db="EMBL/GenBank/DDBJ databases">
        <title>A high quality draft genome assembly of the barn swallow (H. rustica rustica).</title>
        <authorList>
            <person name="Formenti G."/>
            <person name="Chiara M."/>
            <person name="Poveda L."/>
            <person name="Francoijs K.-J."/>
            <person name="Bonisoli-Alquati A."/>
            <person name="Canova L."/>
            <person name="Gianfranceschi L."/>
            <person name="Horner D.S."/>
            <person name="Saino N."/>
        </authorList>
    </citation>
    <scope>NUCLEOTIDE SEQUENCE [LARGE SCALE GENOMIC DNA]</scope>
    <source>
        <strain evidence="1">Chelidonia</strain>
        <tissue evidence="1">Blood</tissue>
    </source>
</reference>
<protein>
    <submittedName>
        <fullName evidence="1">Uncharacterized protein</fullName>
    </submittedName>
</protein>
<evidence type="ECO:0000313" key="2">
    <source>
        <dbReference type="Proteomes" id="UP000269221"/>
    </source>
</evidence>
<sequence length="102" mass="11528">MEIKDVLNFDITGISNCTPKDIHDSYTSLECDQDFEIAMIISEAWLLTQPSMPQAGPEWKDCYFAGITVTLWASAQHLGRCDGQVKPGKEYFGRLEEQENPL</sequence>
<proteinExistence type="predicted"/>
<dbReference type="Proteomes" id="UP000269221">
    <property type="component" value="Unassembled WGS sequence"/>
</dbReference>
<accession>A0A3M0JWP8</accession>
<organism evidence="1 2">
    <name type="scientific">Hirundo rustica rustica</name>
    <dbReference type="NCBI Taxonomy" id="333673"/>
    <lineage>
        <taxon>Eukaryota</taxon>
        <taxon>Metazoa</taxon>
        <taxon>Chordata</taxon>
        <taxon>Craniata</taxon>
        <taxon>Vertebrata</taxon>
        <taxon>Euteleostomi</taxon>
        <taxon>Archelosauria</taxon>
        <taxon>Archosauria</taxon>
        <taxon>Dinosauria</taxon>
        <taxon>Saurischia</taxon>
        <taxon>Theropoda</taxon>
        <taxon>Coelurosauria</taxon>
        <taxon>Aves</taxon>
        <taxon>Neognathae</taxon>
        <taxon>Neoaves</taxon>
        <taxon>Telluraves</taxon>
        <taxon>Australaves</taxon>
        <taxon>Passeriformes</taxon>
        <taxon>Sylvioidea</taxon>
        <taxon>Hirundinidae</taxon>
        <taxon>Hirundo</taxon>
    </lineage>
</organism>
<dbReference type="EMBL" id="QRBI01000131">
    <property type="protein sequence ID" value="RMC03220.1"/>
    <property type="molecule type" value="Genomic_DNA"/>
</dbReference>
<gene>
    <name evidence="1" type="ORF">DUI87_20414</name>
</gene>
<name>A0A3M0JWP8_HIRRU</name>
<dbReference type="AlphaFoldDB" id="A0A3M0JWP8"/>
<comment type="caution">
    <text evidence="1">The sequence shown here is derived from an EMBL/GenBank/DDBJ whole genome shotgun (WGS) entry which is preliminary data.</text>
</comment>
<keyword evidence="2" id="KW-1185">Reference proteome</keyword>
<evidence type="ECO:0000313" key="1">
    <source>
        <dbReference type="EMBL" id="RMC03220.1"/>
    </source>
</evidence>